<dbReference type="STRING" id="1505723.SAMN04487792_1530"/>
<sequence>MTGITQETIRMIEHRLRKSDKTCPKHPESHLVYLSGIDKVTPFCEVCQHEQIQEQDRRMHENLRIQQNKGFLKRASLVDRRDVFSCTFDDFKAQNNSTEAVAKQSARLIAGAYLKYPDKKGNSLFYGNAGAGKTHLAMAILNAVNDNAEPMQKCLFLSVNKLIREMKNWFNDKACIWSPKHVTDVVRTADLVVLDDLGAESANSEATSFVQDTIFDIYESNQRIITTTNLSMDELYRTYHARLVSRMQEGDKGHVIDFTRIADKRSRL</sequence>
<dbReference type="RefSeq" id="WP_090093992.1">
    <property type="nucleotide sequence ID" value="NZ_CBCRVU010000001.1"/>
</dbReference>
<dbReference type="EMBL" id="FOMN01000011">
    <property type="protein sequence ID" value="SFD60265.1"/>
    <property type="molecule type" value="Genomic_DNA"/>
</dbReference>
<dbReference type="Proteomes" id="UP000199599">
    <property type="component" value="Unassembled WGS sequence"/>
</dbReference>
<reference evidence="3" key="1">
    <citation type="submission" date="2016-10" db="EMBL/GenBank/DDBJ databases">
        <authorList>
            <person name="Varghese N."/>
            <person name="Submissions S."/>
        </authorList>
    </citation>
    <scope>NUCLEOTIDE SEQUENCE [LARGE SCALE GENOMIC DNA]</scope>
    <source>
        <strain evidence="3">R-53102</strain>
    </source>
</reference>
<organism evidence="2 3">
    <name type="scientific">Lactobacillus bombicola</name>
    <dbReference type="NCBI Taxonomy" id="1505723"/>
    <lineage>
        <taxon>Bacteria</taxon>
        <taxon>Bacillati</taxon>
        <taxon>Bacillota</taxon>
        <taxon>Bacilli</taxon>
        <taxon>Lactobacillales</taxon>
        <taxon>Lactobacillaceae</taxon>
        <taxon>Lactobacillus</taxon>
    </lineage>
</organism>
<dbReference type="PANTHER" id="PTHR30050:SF4">
    <property type="entry name" value="ATP-BINDING PROTEIN RV3427C IN INSERTION SEQUENCE-RELATED"/>
    <property type="match status" value="1"/>
</dbReference>
<gene>
    <name evidence="2" type="ORF">SAMN04487792_1530</name>
</gene>
<dbReference type="InterPro" id="IPR027417">
    <property type="entry name" value="P-loop_NTPase"/>
</dbReference>
<dbReference type="InterPro" id="IPR013317">
    <property type="entry name" value="DnaA_dom"/>
</dbReference>
<dbReference type="SUPFAM" id="SSF52540">
    <property type="entry name" value="P-loop containing nucleoside triphosphate hydrolases"/>
    <property type="match status" value="1"/>
</dbReference>
<evidence type="ECO:0000313" key="3">
    <source>
        <dbReference type="Proteomes" id="UP000199599"/>
    </source>
</evidence>
<dbReference type="AlphaFoldDB" id="A0A1I1TPA6"/>
<dbReference type="GO" id="GO:0006260">
    <property type="term" value="P:DNA replication"/>
    <property type="evidence" value="ECO:0007669"/>
    <property type="project" value="TreeGrafter"/>
</dbReference>
<evidence type="ECO:0000313" key="2">
    <source>
        <dbReference type="EMBL" id="SFD60265.1"/>
    </source>
</evidence>
<name>A0A1I1TPA6_9LACO</name>
<dbReference type="Pfam" id="PF00308">
    <property type="entry name" value="Bac_DnaA"/>
    <property type="match status" value="1"/>
</dbReference>
<protein>
    <submittedName>
        <fullName evidence="2">DNA replication protein DnaC</fullName>
    </submittedName>
</protein>
<evidence type="ECO:0000259" key="1">
    <source>
        <dbReference type="Pfam" id="PF00308"/>
    </source>
</evidence>
<dbReference type="Gene3D" id="3.40.50.300">
    <property type="entry name" value="P-loop containing nucleotide triphosphate hydrolases"/>
    <property type="match status" value="1"/>
</dbReference>
<proteinExistence type="predicted"/>
<accession>A0A1I1TPA6</accession>
<dbReference type="PANTHER" id="PTHR30050">
    <property type="entry name" value="CHROMOSOMAL REPLICATION INITIATOR PROTEIN DNAA"/>
    <property type="match status" value="1"/>
</dbReference>
<feature type="domain" description="Chromosomal replication initiator protein DnaA ATPAse" evidence="1">
    <location>
        <begin position="87"/>
        <end position="250"/>
    </location>
</feature>